<dbReference type="InterPro" id="IPR008928">
    <property type="entry name" value="6-hairpin_glycosidase_sf"/>
</dbReference>
<organism evidence="2 3">
    <name type="scientific">Mycena chlorophos</name>
    <name type="common">Agaric fungus</name>
    <name type="synonym">Agaricus chlorophos</name>
    <dbReference type="NCBI Taxonomy" id="658473"/>
    <lineage>
        <taxon>Eukaryota</taxon>
        <taxon>Fungi</taxon>
        <taxon>Dikarya</taxon>
        <taxon>Basidiomycota</taxon>
        <taxon>Agaricomycotina</taxon>
        <taxon>Agaricomycetes</taxon>
        <taxon>Agaricomycetidae</taxon>
        <taxon>Agaricales</taxon>
        <taxon>Marasmiineae</taxon>
        <taxon>Mycenaceae</taxon>
        <taxon>Mycena</taxon>
    </lineage>
</organism>
<dbReference type="OrthoDB" id="3534988at2759"/>
<keyword evidence="1" id="KW-0732">Signal</keyword>
<dbReference type="SUPFAM" id="SSF48208">
    <property type="entry name" value="Six-hairpin glycosidases"/>
    <property type="match status" value="1"/>
</dbReference>
<dbReference type="Proteomes" id="UP000613580">
    <property type="component" value="Unassembled WGS sequence"/>
</dbReference>
<dbReference type="GO" id="GO:0003824">
    <property type="term" value="F:catalytic activity"/>
    <property type="evidence" value="ECO:0007669"/>
    <property type="project" value="UniProtKB-ARBA"/>
</dbReference>
<evidence type="ECO:0008006" key="4">
    <source>
        <dbReference type="Google" id="ProtNLM"/>
    </source>
</evidence>
<sequence length="713" mass="79699">MLSFLLPILLLFAPAPCLASSKTIDRHALVSRYNPTRNASSLTTPMQVGNGNFAFGADITGLQTFQPYAIMSSWGWKNDSLAANESVADIYSYIGTSLDNHGRNVSYMFGGPEPMQQWLIANPNRVNLGALGLVWFDDSERGERLDVSEANLTVVKQELDLWTGVMTSRFEFQGSPITVTTVSAQETDSVGITVESPLLQEGRLAVYIDFPWNDGSLKFSDPFVGFWTNASLHTTTLNTTSNGAEIAHTLVASTFITTLSGDPFTISLDTPTEHRYTIRPTKNASSTFALSTTWGLTSPSNSVLSVDEITASSRNAWEDYWMNSGFVDVFTGSTDSRADELQRRIILSRYLMRVNEAGDYPPQESGLVNDGWYGKFHLEMYYWHCTHWALWNNWDLLNRSITVYERFLPTAIQRAQGQEGWPIGARWGKMSDPTGRSAPGQINELLIWQQPHPLFFATYQYRAYPTHATLRRWEPIVRATADWMSTFAWFNDSTGVYDLGPPMYIVAEDNVYTNTLNPAFELAQWRMGFALAEAWLAELGEEVPRRWTIVKEGLAPLPVSNGTYKVYEDVEDDFWTDPTYINDHPALAGLNGWLPPTPGLDLEIAQRTTEKVWASWNISNLWGWDFPQLAMSAARIGQPEQAVEWLLHPLFQFDDVGMPVGGVRVPTPYFPGAGALLLAVAMMAEGWDGSHVSAPGFPSKGWNVRAEGLSKMM</sequence>
<dbReference type="GO" id="GO:0005975">
    <property type="term" value="P:carbohydrate metabolic process"/>
    <property type="evidence" value="ECO:0007669"/>
    <property type="project" value="InterPro"/>
</dbReference>
<protein>
    <recommendedName>
        <fullName evidence="4">Six-hairpin glycosidase-like protein</fullName>
    </recommendedName>
</protein>
<dbReference type="Gene3D" id="1.50.10.10">
    <property type="match status" value="1"/>
</dbReference>
<evidence type="ECO:0000256" key="1">
    <source>
        <dbReference type="SAM" id="SignalP"/>
    </source>
</evidence>
<dbReference type="EMBL" id="JACAZE010000006">
    <property type="protein sequence ID" value="KAF7313892.1"/>
    <property type="molecule type" value="Genomic_DNA"/>
</dbReference>
<gene>
    <name evidence="2" type="ORF">HMN09_00547100</name>
</gene>
<proteinExistence type="predicted"/>
<name>A0A8H6WDJ5_MYCCL</name>
<feature type="signal peptide" evidence="1">
    <location>
        <begin position="1"/>
        <end position="19"/>
    </location>
</feature>
<dbReference type="AlphaFoldDB" id="A0A8H6WDJ5"/>
<keyword evidence="3" id="KW-1185">Reference proteome</keyword>
<evidence type="ECO:0000313" key="3">
    <source>
        <dbReference type="Proteomes" id="UP000613580"/>
    </source>
</evidence>
<dbReference type="InterPro" id="IPR012341">
    <property type="entry name" value="6hp_glycosidase-like_sf"/>
</dbReference>
<accession>A0A8H6WDJ5</accession>
<evidence type="ECO:0000313" key="2">
    <source>
        <dbReference type="EMBL" id="KAF7313892.1"/>
    </source>
</evidence>
<feature type="chain" id="PRO_5034401024" description="Six-hairpin glycosidase-like protein" evidence="1">
    <location>
        <begin position="20"/>
        <end position="713"/>
    </location>
</feature>
<reference evidence="2" key="1">
    <citation type="submission" date="2020-05" db="EMBL/GenBank/DDBJ databases">
        <title>Mycena genomes resolve the evolution of fungal bioluminescence.</title>
        <authorList>
            <person name="Tsai I.J."/>
        </authorList>
    </citation>
    <scope>NUCLEOTIDE SEQUENCE</scope>
    <source>
        <strain evidence="2">110903Hualien_Pintung</strain>
    </source>
</reference>
<comment type="caution">
    <text evidence="2">The sequence shown here is derived from an EMBL/GenBank/DDBJ whole genome shotgun (WGS) entry which is preliminary data.</text>
</comment>